<keyword evidence="20" id="KW-1185">Reference proteome</keyword>
<keyword evidence="8" id="KW-0347">Helicase</keyword>
<dbReference type="GO" id="GO:0004386">
    <property type="term" value="F:helicase activity"/>
    <property type="evidence" value="ECO:0007669"/>
    <property type="project" value="UniProtKB-KW"/>
</dbReference>
<dbReference type="InterPro" id="IPR050628">
    <property type="entry name" value="SNF2_RAD54_helicase_TF"/>
</dbReference>
<gene>
    <name evidence="19" type="primary">rad8</name>
    <name evidence="18" type="ORF">SJAG_02521</name>
</gene>
<dbReference type="eggNOG" id="KOG1001">
    <property type="taxonomic scope" value="Eukaryota"/>
</dbReference>
<keyword evidence="7" id="KW-0378">Hydrolase</keyword>
<evidence type="ECO:0000313" key="19">
    <source>
        <dbReference type="JaponicusDB" id="SJAG_02521"/>
    </source>
</evidence>
<dbReference type="RefSeq" id="XP_002173729.1">
    <property type="nucleotide sequence ID" value="XM_002173693.2"/>
</dbReference>
<dbReference type="InterPro" id="IPR014001">
    <property type="entry name" value="Helicase_ATP-bd"/>
</dbReference>
<evidence type="ECO:0000256" key="4">
    <source>
        <dbReference type="ARBA" id="ARBA00022741"/>
    </source>
</evidence>
<evidence type="ECO:0000256" key="10">
    <source>
        <dbReference type="ARBA" id="ARBA00022840"/>
    </source>
</evidence>
<dbReference type="InterPro" id="IPR001841">
    <property type="entry name" value="Znf_RING"/>
</dbReference>
<dbReference type="Pfam" id="PF00176">
    <property type="entry name" value="SNF2-rel_dom"/>
    <property type="match status" value="1"/>
</dbReference>
<dbReference type="InterPro" id="IPR000330">
    <property type="entry name" value="SNF2_N"/>
</dbReference>
<evidence type="ECO:0000256" key="7">
    <source>
        <dbReference type="ARBA" id="ARBA00022801"/>
    </source>
</evidence>
<dbReference type="GO" id="GO:0008094">
    <property type="term" value="F:ATP-dependent activity, acting on DNA"/>
    <property type="evidence" value="ECO:0000318"/>
    <property type="project" value="GO_Central"/>
</dbReference>
<evidence type="ECO:0000256" key="1">
    <source>
        <dbReference type="ARBA" id="ARBA00004123"/>
    </source>
</evidence>
<dbReference type="PANTHER" id="PTHR45626:SF22">
    <property type="entry name" value="DNA REPAIR PROTEIN RAD5"/>
    <property type="match status" value="1"/>
</dbReference>
<dbReference type="OrthoDB" id="2801544at2759"/>
<dbReference type="PROSITE" id="PS50089">
    <property type="entry name" value="ZF_RING_2"/>
    <property type="match status" value="1"/>
</dbReference>
<dbReference type="Proteomes" id="UP000001744">
    <property type="component" value="Unassembled WGS sequence"/>
</dbReference>
<dbReference type="HOGENOM" id="CLU_000315_2_5_1"/>
<feature type="compositionally biased region" description="Polar residues" evidence="14">
    <location>
        <begin position="129"/>
        <end position="141"/>
    </location>
</feature>
<dbReference type="Gene3D" id="3.40.50.300">
    <property type="entry name" value="P-loop containing nucleotide triphosphate hydrolases"/>
    <property type="match status" value="1"/>
</dbReference>
<dbReference type="Pfam" id="PF00097">
    <property type="entry name" value="zf-C3HC4"/>
    <property type="match status" value="1"/>
</dbReference>
<accession>B6K2Q5</accession>
<protein>
    <submittedName>
        <fullName evidence="18">Ubiquitin-protein ligase E3</fullName>
    </submittedName>
</protein>
<keyword evidence="5" id="KW-0227">DNA damage</keyword>
<dbReference type="InterPro" id="IPR018957">
    <property type="entry name" value="Znf_C3HC4_RING-type"/>
</dbReference>
<keyword evidence="4" id="KW-0547">Nucleotide-binding</keyword>
<dbReference type="SMART" id="SM00490">
    <property type="entry name" value="HELICc"/>
    <property type="match status" value="1"/>
</dbReference>
<dbReference type="STRING" id="402676.B6K2Q5"/>
<organism evidence="18 20">
    <name type="scientific">Schizosaccharomyces japonicus (strain yFS275 / FY16936)</name>
    <name type="common">Fission yeast</name>
    <dbReference type="NCBI Taxonomy" id="402676"/>
    <lineage>
        <taxon>Eukaryota</taxon>
        <taxon>Fungi</taxon>
        <taxon>Dikarya</taxon>
        <taxon>Ascomycota</taxon>
        <taxon>Taphrinomycotina</taxon>
        <taxon>Schizosaccharomycetes</taxon>
        <taxon>Schizosaccharomycetales</taxon>
        <taxon>Schizosaccharomycetaceae</taxon>
        <taxon>Schizosaccharomyces</taxon>
    </lineage>
</organism>
<dbReference type="SMART" id="SM00487">
    <property type="entry name" value="DEXDc"/>
    <property type="match status" value="1"/>
</dbReference>
<dbReference type="GO" id="GO:0008270">
    <property type="term" value="F:zinc ion binding"/>
    <property type="evidence" value="ECO:0007669"/>
    <property type="project" value="UniProtKB-KW"/>
</dbReference>
<keyword evidence="9" id="KW-0862">Zinc</keyword>
<dbReference type="SUPFAM" id="SSF52540">
    <property type="entry name" value="P-loop containing nucleoside triphosphate hydrolases"/>
    <property type="match status" value="2"/>
</dbReference>
<keyword evidence="11" id="KW-0234">DNA repair</keyword>
<dbReference type="JaponicusDB" id="SJAG_02521">
    <property type="gene designation" value="rad8"/>
</dbReference>
<name>B6K2Q5_SCHJY</name>
<evidence type="ECO:0000256" key="14">
    <source>
        <dbReference type="SAM" id="MobiDB-lite"/>
    </source>
</evidence>
<dbReference type="GO" id="GO:0005634">
    <property type="term" value="C:nucleus"/>
    <property type="evidence" value="ECO:0000318"/>
    <property type="project" value="GO_Central"/>
</dbReference>
<feature type="region of interest" description="Disordered" evidence="14">
    <location>
        <begin position="116"/>
        <end position="155"/>
    </location>
</feature>
<evidence type="ECO:0000256" key="3">
    <source>
        <dbReference type="ARBA" id="ARBA00022723"/>
    </source>
</evidence>
<evidence type="ECO:0000313" key="20">
    <source>
        <dbReference type="Proteomes" id="UP000001744"/>
    </source>
</evidence>
<keyword evidence="10" id="KW-0067">ATP-binding</keyword>
<evidence type="ECO:0000256" key="13">
    <source>
        <dbReference type="PROSITE-ProRule" id="PRU00175"/>
    </source>
</evidence>
<feature type="domain" description="RING-type" evidence="15">
    <location>
        <begin position="857"/>
        <end position="903"/>
    </location>
</feature>
<evidence type="ECO:0000256" key="2">
    <source>
        <dbReference type="ARBA" id="ARBA00007025"/>
    </source>
</evidence>
<evidence type="ECO:0000259" key="17">
    <source>
        <dbReference type="PROSITE" id="PS51194"/>
    </source>
</evidence>
<evidence type="ECO:0000256" key="11">
    <source>
        <dbReference type="ARBA" id="ARBA00023204"/>
    </source>
</evidence>
<comment type="subcellular location">
    <subcellularLocation>
        <location evidence="1">Nucleus</location>
    </subcellularLocation>
</comment>
<dbReference type="CDD" id="cd18008">
    <property type="entry name" value="DEXDc_SHPRH-like"/>
    <property type="match status" value="1"/>
</dbReference>
<dbReference type="InterPro" id="IPR014905">
    <property type="entry name" value="HIRAN"/>
</dbReference>
<evidence type="ECO:0000256" key="12">
    <source>
        <dbReference type="ARBA" id="ARBA00023242"/>
    </source>
</evidence>
<dbReference type="GO" id="GO:0016887">
    <property type="term" value="F:ATP hydrolysis activity"/>
    <property type="evidence" value="ECO:0007669"/>
    <property type="project" value="UniProtKB-ARBA"/>
</dbReference>
<dbReference type="Pfam" id="PF00271">
    <property type="entry name" value="Helicase_C"/>
    <property type="match status" value="1"/>
</dbReference>
<dbReference type="InterPro" id="IPR049730">
    <property type="entry name" value="SNF2/RAD54-like_C"/>
</dbReference>
<feature type="region of interest" description="Disordered" evidence="14">
    <location>
        <begin position="1"/>
        <end position="73"/>
    </location>
</feature>
<feature type="domain" description="Helicase ATP-binding" evidence="16">
    <location>
        <begin position="500"/>
        <end position="687"/>
    </location>
</feature>
<feature type="domain" description="Helicase C-terminal" evidence="17">
    <location>
        <begin position="943"/>
        <end position="1104"/>
    </location>
</feature>
<keyword evidence="12" id="KW-0539">Nucleus</keyword>
<dbReference type="PANTHER" id="PTHR45626">
    <property type="entry name" value="TRANSCRIPTION TERMINATION FACTOR 2-RELATED"/>
    <property type="match status" value="1"/>
</dbReference>
<evidence type="ECO:0000259" key="15">
    <source>
        <dbReference type="PROSITE" id="PS50089"/>
    </source>
</evidence>
<sequence>MATDANGVLKNMPDNSLKSPQPSRFFHSDSENETDSASTRTNTQTGSNDSLSHRSQSSSSSSSIPAPTATSSDDEAFQAYTSIIGSSDENAKQLWNLAKGNLEVAVNMYFDKTTSSVPASDEHFRSEPSPFNRSESDVGTYSSPISSPKKRKKHSDFSIFRGARKKQAFEAPVQPISNFFNSSKNNRKFVGSFGAEAWSSVSGHRLVSAGERVFLEPQKLNARIGRGGRKRSKNHSKSNSEALPGTLVRFYSEKHVEVGRLPKEIATIVATLSHNGYWSFESKCIYADEELHIGSNITLQLYCFLDLEALSHRSPVKFASTVEEEGHYTDLVRRQRDSLLHLLSSIAAVPIKKAIKNEDKSGPLYTDILEASAKAQIPLPLSQQNETPDTEEDEVIDDQLATLYTKAQVSYANLPSAEPPNNFKLQLRGYQKQALHWMLEKERKADSQDDDAAMHPLWEQFRFPSAPTDELEGIVYDSADTTHEYFYVNPYSGEVSIHFPRSSDKAYGGILADEMGLGKTIEMLALIHSRPSDENVKADHNTKQPYASKTTLIVAPMSLVDQWNREARNLSEEDASEKVLVYYGAEKEIDLRSVLLRKTKSPMIVITSYGVLLSEYQRKNEEISGGLFSVRWFRVILDEAHHIKNRLSKTAQACCSLESSHNWAVTGTPIVNRLEDLYSLVRFLRVEPWCNYTYWRTFISLPYESKDVLKALDTVQSVLEPLILRRTKETRNADGSPIVELPQKHVHIERLEFTDPEKEIYDAVFAKARTTVDENIAAGTLFKNYTTILSLLLRLRQACCHPKLLLHKGSEAENASSLASSQIQALAETFQIENPQISSASLGLRSTDELKNILSECPICCSEPVQNPVLTKCRHAACEKCLAEHLEYQIKRNINPPLCHTCRQPIDKKEVYSPCSKDDISLLKPQNLKWRSVHQHQSIKLTSLLKHLRRVFEEHKDEKVVIFSQFTTFLDYISTLLHSQGIEHTRFDGSMSQIARANALEHFRDSKTSNVLIVSLKAGGVGLNLTCANHVYLMDPWWSWSVEAQALDRVHRLGQEKAVHVTRFIIRDSVEERMLKIQERKNFIAGTLGMSKEEQRVQSLQDIKTLFE</sequence>
<dbReference type="CDD" id="cd18793">
    <property type="entry name" value="SF2_C_SNF"/>
    <property type="match status" value="1"/>
</dbReference>
<keyword evidence="3" id="KW-0479">Metal-binding</keyword>
<dbReference type="PROSITE" id="PS51194">
    <property type="entry name" value="HELICASE_CTER"/>
    <property type="match status" value="1"/>
</dbReference>
<dbReference type="Pfam" id="PF08797">
    <property type="entry name" value="HIRAN"/>
    <property type="match status" value="1"/>
</dbReference>
<dbReference type="InterPro" id="IPR013083">
    <property type="entry name" value="Znf_RING/FYVE/PHD"/>
</dbReference>
<evidence type="ECO:0000256" key="9">
    <source>
        <dbReference type="ARBA" id="ARBA00022833"/>
    </source>
</evidence>
<dbReference type="GO" id="GO:0006281">
    <property type="term" value="P:DNA repair"/>
    <property type="evidence" value="ECO:0000318"/>
    <property type="project" value="GO_Central"/>
</dbReference>
<dbReference type="GO" id="GO:0005524">
    <property type="term" value="F:ATP binding"/>
    <property type="evidence" value="ECO:0007669"/>
    <property type="project" value="UniProtKB-KW"/>
</dbReference>
<dbReference type="AlphaFoldDB" id="B6K2Q5"/>
<evidence type="ECO:0000256" key="8">
    <source>
        <dbReference type="ARBA" id="ARBA00022806"/>
    </source>
</evidence>
<dbReference type="Gene3D" id="3.40.50.10810">
    <property type="entry name" value="Tandem AAA-ATPase domain"/>
    <property type="match status" value="1"/>
</dbReference>
<feature type="compositionally biased region" description="Polar residues" evidence="14">
    <location>
        <begin position="13"/>
        <end position="22"/>
    </location>
</feature>
<dbReference type="EMBL" id="KE651166">
    <property type="protein sequence ID" value="EEB07436.1"/>
    <property type="molecule type" value="Genomic_DNA"/>
</dbReference>
<dbReference type="VEuPathDB" id="FungiDB:SJAG_02521"/>
<evidence type="ECO:0000256" key="5">
    <source>
        <dbReference type="ARBA" id="ARBA00022763"/>
    </source>
</evidence>
<dbReference type="GO" id="GO:0016874">
    <property type="term" value="F:ligase activity"/>
    <property type="evidence" value="ECO:0007669"/>
    <property type="project" value="UniProtKB-KW"/>
</dbReference>
<dbReference type="Gene3D" id="3.30.40.10">
    <property type="entry name" value="Zinc/RING finger domain, C3HC4 (zinc finger)"/>
    <property type="match status" value="1"/>
</dbReference>
<dbReference type="SUPFAM" id="SSF57850">
    <property type="entry name" value="RING/U-box"/>
    <property type="match status" value="1"/>
</dbReference>
<dbReference type="Pfam" id="PF14555">
    <property type="entry name" value="UBA_4"/>
    <property type="match status" value="1"/>
</dbReference>
<evidence type="ECO:0000259" key="16">
    <source>
        <dbReference type="PROSITE" id="PS51192"/>
    </source>
</evidence>
<evidence type="ECO:0000313" key="18">
    <source>
        <dbReference type="EMBL" id="EEB07436.1"/>
    </source>
</evidence>
<keyword evidence="6 13" id="KW-0863">Zinc-finger</keyword>
<dbReference type="PROSITE" id="PS51192">
    <property type="entry name" value="HELICASE_ATP_BIND_1"/>
    <property type="match status" value="1"/>
</dbReference>
<proteinExistence type="inferred from homology"/>
<feature type="compositionally biased region" description="Polar residues" evidence="14">
    <location>
        <begin position="35"/>
        <end position="46"/>
    </location>
</feature>
<reference evidence="18 20" key="1">
    <citation type="journal article" date="2011" name="Science">
        <title>Comparative functional genomics of the fission yeasts.</title>
        <authorList>
            <person name="Rhind N."/>
            <person name="Chen Z."/>
            <person name="Yassour M."/>
            <person name="Thompson D.A."/>
            <person name="Haas B.J."/>
            <person name="Habib N."/>
            <person name="Wapinski I."/>
            <person name="Roy S."/>
            <person name="Lin M.F."/>
            <person name="Heiman D.I."/>
            <person name="Young S.K."/>
            <person name="Furuya K."/>
            <person name="Guo Y."/>
            <person name="Pidoux A."/>
            <person name="Chen H.M."/>
            <person name="Robbertse B."/>
            <person name="Goldberg J.M."/>
            <person name="Aoki K."/>
            <person name="Bayne E.H."/>
            <person name="Berlin A.M."/>
            <person name="Desjardins C.A."/>
            <person name="Dobbs E."/>
            <person name="Dukaj L."/>
            <person name="Fan L."/>
            <person name="FitzGerald M.G."/>
            <person name="French C."/>
            <person name="Gujja S."/>
            <person name="Hansen K."/>
            <person name="Keifenheim D."/>
            <person name="Levin J.Z."/>
            <person name="Mosher R.A."/>
            <person name="Mueller C.A."/>
            <person name="Pfiffner J."/>
            <person name="Priest M."/>
            <person name="Russ C."/>
            <person name="Smialowska A."/>
            <person name="Swoboda P."/>
            <person name="Sykes S.M."/>
            <person name="Vaughn M."/>
            <person name="Vengrova S."/>
            <person name="Yoder R."/>
            <person name="Zeng Q."/>
            <person name="Allshire R."/>
            <person name="Baulcombe D."/>
            <person name="Birren B.W."/>
            <person name="Brown W."/>
            <person name="Ekwall K."/>
            <person name="Kellis M."/>
            <person name="Leatherwood J."/>
            <person name="Levin H."/>
            <person name="Margalit H."/>
            <person name="Martienssen R."/>
            <person name="Nieduszynski C.A."/>
            <person name="Spatafora J.W."/>
            <person name="Friedman N."/>
            <person name="Dalgaard J.Z."/>
            <person name="Baumann P."/>
            <person name="Niki H."/>
            <person name="Regev A."/>
            <person name="Nusbaum C."/>
        </authorList>
    </citation>
    <scope>NUCLEOTIDE SEQUENCE [LARGE SCALE GENOMIC DNA]</scope>
    <source>
        <strain evidence="20">yFS275 / FY16936</strain>
    </source>
</reference>
<dbReference type="SMART" id="SM00910">
    <property type="entry name" value="HIRAN"/>
    <property type="match status" value="1"/>
</dbReference>
<dbReference type="InterPro" id="IPR001650">
    <property type="entry name" value="Helicase_C-like"/>
</dbReference>
<dbReference type="InterPro" id="IPR038718">
    <property type="entry name" value="SNF2-like_sf"/>
</dbReference>
<feature type="compositionally biased region" description="Low complexity" evidence="14">
    <location>
        <begin position="47"/>
        <end position="71"/>
    </location>
</feature>
<dbReference type="InterPro" id="IPR027417">
    <property type="entry name" value="P-loop_NTPase"/>
</dbReference>
<comment type="similarity">
    <text evidence="2">Belongs to the SNF2/RAD54 helicase family.</text>
</comment>
<keyword evidence="18" id="KW-0436">Ligase</keyword>
<evidence type="ECO:0000256" key="6">
    <source>
        <dbReference type="ARBA" id="ARBA00022771"/>
    </source>
</evidence>
<dbReference type="OMA" id="KVEPWSN"/>
<dbReference type="SMART" id="SM00184">
    <property type="entry name" value="RING"/>
    <property type="match status" value="1"/>
</dbReference>
<dbReference type="GO" id="GO:0003676">
    <property type="term" value="F:nucleic acid binding"/>
    <property type="evidence" value="ECO:0007669"/>
    <property type="project" value="InterPro"/>
</dbReference>
<dbReference type="GeneID" id="7051149"/>